<evidence type="ECO:0000256" key="10">
    <source>
        <dbReference type="PIRSR" id="PIRSR600823-3"/>
    </source>
</evidence>
<dbReference type="InterPro" id="IPR033905">
    <property type="entry name" value="Secretory_peroxidase"/>
</dbReference>
<dbReference type="GO" id="GO:0006979">
    <property type="term" value="P:response to oxidative stress"/>
    <property type="evidence" value="ECO:0007669"/>
    <property type="project" value="UniProtKB-UniRule"/>
</dbReference>
<evidence type="ECO:0000256" key="9">
    <source>
        <dbReference type="PIRSR" id="PIRSR600823-2"/>
    </source>
</evidence>
<dbReference type="CDD" id="cd00693">
    <property type="entry name" value="secretory_peroxidase"/>
    <property type="match status" value="1"/>
</dbReference>
<dbReference type="InterPro" id="IPR010255">
    <property type="entry name" value="Haem_peroxidase_sf"/>
</dbReference>
<evidence type="ECO:0000256" key="4">
    <source>
        <dbReference type="ARBA" id="ARBA00022723"/>
    </source>
</evidence>
<evidence type="ECO:0000256" key="7">
    <source>
        <dbReference type="ARBA" id="ARBA00023157"/>
    </source>
</evidence>
<comment type="function">
    <text evidence="13">Removal of H(2)O(2), oxidation of toxic reductants, biosynthesis and degradation of lignin, suberization, auxin catabolism, response to environmental stresses such as wounding, pathogen attack and oxidative stress.</text>
</comment>
<dbReference type="PANTHER" id="PTHR31235">
    <property type="entry name" value="PEROXIDASE 25-RELATED"/>
    <property type="match status" value="1"/>
</dbReference>
<keyword evidence="10 13" id="KW-0106">Calcium</keyword>
<feature type="domain" description="Plant heme peroxidase family profile" evidence="14">
    <location>
        <begin position="59"/>
        <end position="383"/>
    </location>
</feature>
<dbReference type="GO" id="GO:0042744">
    <property type="term" value="P:hydrogen peroxide catabolic process"/>
    <property type="evidence" value="ECO:0007669"/>
    <property type="project" value="UniProtKB-KW"/>
</dbReference>
<dbReference type="InterPro" id="IPR000823">
    <property type="entry name" value="Peroxidase_pln"/>
</dbReference>
<dbReference type="GO" id="GO:0046872">
    <property type="term" value="F:metal ion binding"/>
    <property type="evidence" value="ECO:0007669"/>
    <property type="project" value="UniProtKB-UniRule"/>
</dbReference>
<dbReference type="GO" id="GO:0005576">
    <property type="term" value="C:extracellular region"/>
    <property type="evidence" value="ECO:0007669"/>
    <property type="project" value="UniProtKB-SubCell"/>
</dbReference>
<dbReference type="EMBL" id="JBBNAF010000004">
    <property type="protein sequence ID" value="KAK9152465.1"/>
    <property type="molecule type" value="Genomic_DNA"/>
</dbReference>
<dbReference type="FunFam" id="1.10.420.10:FF:000001">
    <property type="entry name" value="Peroxidase"/>
    <property type="match status" value="1"/>
</dbReference>
<feature type="disulfide bond" evidence="12">
    <location>
        <begin position="105"/>
        <end position="110"/>
    </location>
</feature>
<dbReference type="PROSITE" id="PS00436">
    <property type="entry name" value="PEROXIDASE_2"/>
    <property type="match status" value="1"/>
</dbReference>
<keyword evidence="7 12" id="KW-1015">Disulfide bond</keyword>
<feature type="binding site" evidence="10">
    <location>
        <position position="126"/>
    </location>
    <ligand>
        <name>Ca(2+)</name>
        <dbReference type="ChEBI" id="CHEBI:29108"/>
        <label>1</label>
    </ligand>
</feature>
<evidence type="ECO:0000256" key="1">
    <source>
        <dbReference type="ARBA" id="ARBA00000189"/>
    </source>
</evidence>
<gene>
    <name evidence="15" type="ORF">Syun_010774</name>
</gene>
<dbReference type="GO" id="GO:0020037">
    <property type="term" value="F:heme binding"/>
    <property type="evidence" value="ECO:0007669"/>
    <property type="project" value="UniProtKB-UniRule"/>
</dbReference>
<dbReference type="InterPro" id="IPR002016">
    <property type="entry name" value="Haem_peroxidase"/>
</dbReference>
<feature type="disulfide bond" evidence="12">
    <location>
        <begin position="158"/>
        <end position="379"/>
    </location>
</feature>
<feature type="binding site" evidence="10">
    <location>
        <position position="107"/>
    </location>
    <ligand>
        <name>Ca(2+)</name>
        <dbReference type="ChEBI" id="CHEBI:29108"/>
        <label>1</label>
    </ligand>
</feature>
<evidence type="ECO:0000313" key="15">
    <source>
        <dbReference type="EMBL" id="KAK9152465.1"/>
    </source>
</evidence>
<keyword evidence="13" id="KW-0964">Secreted</keyword>
<dbReference type="Gene3D" id="1.10.520.10">
    <property type="match status" value="1"/>
</dbReference>
<feature type="binding site" evidence="9">
    <location>
        <position position="200"/>
    </location>
    <ligand>
        <name>substrate</name>
    </ligand>
</feature>
<feature type="active site" description="Proton acceptor" evidence="8">
    <location>
        <position position="103"/>
    </location>
</feature>
<feature type="disulfide bond" evidence="12">
    <location>
        <begin position="72"/>
        <end position="152"/>
    </location>
</feature>
<dbReference type="Gene3D" id="1.10.420.10">
    <property type="entry name" value="Peroxidase, domain 2"/>
    <property type="match status" value="1"/>
</dbReference>
<evidence type="ECO:0000313" key="16">
    <source>
        <dbReference type="Proteomes" id="UP001420932"/>
    </source>
</evidence>
<dbReference type="EC" id="1.11.1.7" evidence="13"/>
<evidence type="ECO:0000259" key="14">
    <source>
        <dbReference type="PROSITE" id="PS50873"/>
    </source>
</evidence>
<evidence type="ECO:0000256" key="13">
    <source>
        <dbReference type="RuleBase" id="RU362060"/>
    </source>
</evidence>
<feature type="binding site" evidence="10">
    <location>
        <position position="111"/>
    </location>
    <ligand>
        <name>Ca(2+)</name>
        <dbReference type="ChEBI" id="CHEBI:29108"/>
        <label>1</label>
    </ligand>
</feature>
<dbReference type="InterPro" id="IPR019794">
    <property type="entry name" value="Peroxidases_AS"/>
</dbReference>
<dbReference type="PRINTS" id="PR00461">
    <property type="entry name" value="PLPEROXIDASE"/>
</dbReference>
<feature type="binding site" description="axial binding residue" evidence="10">
    <location>
        <position position="230"/>
    </location>
    <ligand>
        <name>heme b</name>
        <dbReference type="ChEBI" id="CHEBI:60344"/>
    </ligand>
    <ligandPart>
        <name>Fe</name>
        <dbReference type="ChEBI" id="CHEBI:18248"/>
    </ligandPart>
</feature>
<dbReference type="PROSITE" id="PS50873">
    <property type="entry name" value="PEROXIDASE_4"/>
    <property type="match status" value="1"/>
</dbReference>
<proteinExistence type="inferred from homology"/>
<accession>A0AAP0KI20</accession>
<dbReference type="Pfam" id="PF00141">
    <property type="entry name" value="peroxidase"/>
    <property type="match status" value="1"/>
</dbReference>
<feature type="site" description="Transition state stabilizer" evidence="11">
    <location>
        <position position="99"/>
    </location>
</feature>
<keyword evidence="3 13" id="KW-0349">Heme</keyword>
<dbReference type="AlphaFoldDB" id="A0AAP0KI20"/>
<keyword evidence="6 10" id="KW-0408">Iron</keyword>
<comment type="cofactor">
    <cofactor evidence="10 13">
        <name>Ca(2+)</name>
        <dbReference type="ChEBI" id="CHEBI:29108"/>
    </cofactor>
    <text evidence="10 13">Binds 2 calcium ions per subunit.</text>
</comment>
<keyword evidence="13" id="KW-0376">Hydrogen peroxide</keyword>
<comment type="catalytic activity">
    <reaction evidence="1 13">
        <text>2 a phenolic donor + H2O2 = 2 a phenolic radical donor + 2 H2O</text>
        <dbReference type="Rhea" id="RHEA:56136"/>
        <dbReference type="ChEBI" id="CHEBI:15377"/>
        <dbReference type="ChEBI" id="CHEBI:16240"/>
        <dbReference type="ChEBI" id="CHEBI:139520"/>
        <dbReference type="ChEBI" id="CHEBI:139521"/>
        <dbReference type="EC" id="1.11.1.7"/>
    </reaction>
</comment>
<comment type="similarity">
    <text evidence="13">Belongs to the peroxidase family. Classical plant (class III) peroxidase subfamily.</text>
</comment>
<comment type="cofactor">
    <cofactor evidence="10 13">
        <name>heme b</name>
        <dbReference type="ChEBI" id="CHEBI:60344"/>
    </cofactor>
    <text evidence="10 13">Binds 1 heme b (iron(II)-protoporphyrin IX) group per subunit.</text>
</comment>
<keyword evidence="5 13" id="KW-0560">Oxidoreductase</keyword>
<reference evidence="15 16" key="1">
    <citation type="submission" date="2024-01" db="EMBL/GenBank/DDBJ databases">
        <title>Genome assemblies of Stephania.</title>
        <authorList>
            <person name="Yang L."/>
        </authorList>
    </citation>
    <scope>NUCLEOTIDE SEQUENCE [LARGE SCALE GENOMIC DNA]</scope>
    <source>
        <strain evidence="15">YNDBR</strain>
        <tissue evidence="15">Leaf</tissue>
    </source>
</reference>
<dbReference type="PRINTS" id="PR00458">
    <property type="entry name" value="PEROXIDASE"/>
</dbReference>
<keyword evidence="2 13" id="KW-0575">Peroxidase</keyword>
<organism evidence="15 16">
    <name type="scientific">Stephania yunnanensis</name>
    <dbReference type="NCBI Taxonomy" id="152371"/>
    <lineage>
        <taxon>Eukaryota</taxon>
        <taxon>Viridiplantae</taxon>
        <taxon>Streptophyta</taxon>
        <taxon>Embryophyta</taxon>
        <taxon>Tracheophyta</taxon>
        <taxon>Spermatophyta</taxon>
        <taxon>Magnoliopsida</taxon>
        <taxon>Ranunculales</taxon>
        <taxon>Menispermaceae</taxon>
        <taxon>Menispermoideae</taxon>
        <taxon>Cissampelideae</taxon>
        <taxon>Stephania</taxon>
    </lineage>
</organism>
<evidence type="ECO:0000256" key="3">
    <source>
        <dbReference type="ARBA" id="ARBA00022617"/>
    </source>
</evidence>
<comment type="caution">
    <text evidence="15">The sequence shown here is derived from an EMBL/GenBank/DDBJ whole genome shotgun (WGS) entry which is preliminary data.</text>
</comment>
<evidence type="ECO:0000256" key="8">
    <source>
        <dbReference type="PIRSR" id="PIRSR600823-1"/>
    </source>
</evidence>
<feature type="binding site" evidence="10">
    <location>
        <position position="109"/>
    </location>
    <ligand>
        <name>Ca(2+)</name>
        <dbReference type="ChEBI" id="CHEBI:29108"/>
        <label>1</label>
    </ligand>
</feature>
<evidence type="ECO:0000256" key="6">
    <source>
        <dbReference type="ARBA" id="ARBA00023004"/>
    </source>
</evidence>
<feature type="binding site" evidence="10">
    <location>
        <position position="113"/>
    </location>
    <ligand>
        <name>Ca(2+)</name>
        <dbReference type="ChEBI" id="CHEBI:29108"/>
        <label>1</label>
    </ligand>
</feature>
<evidence type="ECO:0000256" key="5">
    <source>
        <dbReference type="ARBA" id="ARBA00023002"/>
    </source>
</evidence>
<name>A0AAP0KI20_9MAGN</name>
<dbReference type="SUPFAM" id="SSF48113">
    <property type="entry name" value="Heme-dependent peroxidases"/>
    <property type="match status" value="1"/>
</dbReference>
<evidence type="ECO:0000256" key="11">
    <source>
        <dbReference type="PIRSR" id="PIRSR600823-4"/>
    </source>
</evidence>
<protein>
    <recommendedName>
        <fullName evidence="13">Peroxidase</fullName>
        <ecNumber evidence="13">1.11.1.7</ecNumber>
    </recommendedName>
</protein>
<keyword evidence="4 10" id="KW-0479">Metal-binding</keyword>
<evidence type="ECO:0000256" key="12">
    <source>
        <dbReference type="PIRSR" id="PIRSR600823-5"/>
    </source>
</evidence>
<dbReference type="Proteomes" id="UP001420932">
    <property type="component" value="Unassembled WGS sequence"/>
</dbReference>
<keyword evidence="16" id="KW-1185">Reference proteome</keyword>
<feature type="binding site" evidence="10">
    <location>
        <position position="104"/>
    </location>
    <ligand>
        <name>Ca(2+)</name>
        <dbReference type="ChEBI" id="CHEBI:29108"/>
        <label>1</label>
    </ligand>
</feature>
<feature type="disulfide bond" evidence="12">
    <location>
        <begin position="237"/>
        <end position="269"/>
    </location>
</feature>
<dbReference type="GO" id="GO:0140825">
    <property type="term" value="F:lactoperoxidase activity"/>
    <property type="evidence" value="ECO:0007669"/>
    <property type="project" value="UniProtKB-EC"/>
</dbReference>
<evidence type="ECO:0000256" key="2">
    <source>
        <dbReference type="ARBA" id="ARBA00022559"/>
    </source>
</evidence>
<sequence length="383" mass="42186">MDTRDLGGYSWVSGAHIEAYARRFEDDLRFLEYRSAAEQWQDADIWKYTLAGTQFWDEKLEKELAEGQLSSCRNAEQIVRQSTRSLFAGDPRTAPQLLRLLFHDCFVHGCDGSVLLEENIEGGRTERDAIPNQTLRGFDKIDFIKDIVEEACPGVVSCADVLVLAAREGVLLTGGPFYPVVTGRKDSTRSYYETAEEEIPSPNHNVSTTLASFASKGFSPRETVSLLGAHNIGSIDCDFIRTRILNFSGTGLPDPSIPTDFLIELATSCSGTSRSGLNVGSGRTSTATASTAIPYYQALLPLLPSGNTFGTHYYGALLKGRGLLFSDQQLMYDRKTTKLVEAYASDDGFTFKRDFARVMMKLSSLSGSLSDQGPPRLQCSRLN</sequence>
<comment type="subcellular location">
    <subcellularLocation>
        <location evidence="13">Secreted</location>
    </subcellularLocation>
</comment>